<sequence length="154" mass="17247">EDDREDMALRGGNTEEKETEESTEIQDKEPVKVSFEATSVRRQNFGRTTHLETLTVDDCPDLRDYALYLTSSTGAGKSDGVSKSEVTDLGKFLKHSGSSTFAQAFTKDKVTKYIDFLEKTCKVGPCGRSTKCNTILHAITYLKRKPDISQDDFF</sequence>
<protein>
    <submittedName>
        <fullName evidence="2">Uncharacterized protein</fullName>
    </submittedName>
</protein>
<name>A0A1X7STI3_AMPQE</name>
<dbReference type="AlphaFoldDB" id="A0A1X7STI3"/>
<proteinExistence type="predicted"/>
<evidence type="ECO:0000256" key="1">
    <source>
        <dbReference type="SAM" id="MobiDB-lite"/>
    </source>
</evidence>
<feature type="region of interest" description="Disordered" evidence="1">
    <location>
        <begin position="1"/>
        <end position="28"/>
    </location>
</feature>
<organism evidence="2">
    <name type="scientific">Amphimedon queenslandica</name>
    <name type="common">Sponge</name>
    <dbReference type="NCBI Taxonomy" id="400682"/>
    <lineage>
        <taxon>Eukaryota</taxon>
        <taxon>Metazoa</taxon>
        <taxon>Porifera</taxon>
        <taxon>Demospongiae</taxon>
        <taxon>Heteroscleromorpha</taxon>
        <taxon>Haplosclerida</taxon>
        <taxon>Niphatidae</taxon>
        <taxon>Amphimedon</taxon>
    </lineage>
</organism>
<dbReference type="InParanoid" id="A0A1X7STI3"/>
<evidence type="ECO:0000313" key="2">
    <source>
        <dbReference type="EnsemblMetazoa" id="Aqu2.1.05315_001"/>
    </source>
</evidence>
<dbReference type="EnsemblMetazoa" id="Aqu2.1.05315_001">
    <property type="protein sequence ID" value="Aqu2.1.05315_001"/>
    <property type="gene ID" value="Aqu2.1.05315"/>
</dbReference>
<accession>A0A1X7STI3</accession>
<reference evidence="2" key="1">
    <citation type="submission" date="2017-05" db="UniProtKB">
        <authorList>
            <consortium name="EnsemblMetazoa"/>
        </authorList>
    </citation>
    <scope>IDENTIFICATION</scope>
</reference>